<keyword evidence="1" id="KW-1185">Reference proteome</keyword>
<dbReference type="Proteomes" id="UP000515150">
    <property type="component" value="Chromosome 5"/>
</dbReference>
<sequence length="262" mass="28788">MKKTTSKKQQLCQFYITRGVLLKHLQLVQLKEASCDYSLEHEPNFASARSDGCSLTDSFSGIKTQGLVPPELTVTPLVITESDSVTVNCQTPSSVPVSQCHFTVTGHLRLGDSSCLQTVTGADLLHMTGQRSPAEVKLTCYYTVKLGERESTSTDSQTSSITINSLHQPELTVTPLVITESDSVTVNCQTPSSVPVYQCWLYSVRDQTSRVVSCHQTLTGTELMKMTQSSPVEIEVTCYYSVERRGTISLSQFSNSIIIQSK</sequence>
<evidence type="ECO:0000313" key="1">
    <source>
        <dbReference type="Proteomes" id="UP000515150"/>
    </source>
</evidence>
<proteinExistence type="predicted"/>
<dbReference type="KEGG" id="bspl:121202248"/>
<dbReference type="RefSeq" id="XP_040926787.1">
    <property type="nucleotide sequence ID" value="XM_041070853.2"/>
</dbReference>
<organism evidence="1 2">
    <name type="scientific">Betta splendens</name>
    <name type="common">Siamese fighting fish</name>
    <dbReference type="NCBI Taxonomy" id="158456"/>
    <lineage>
        <taxon>Eukaryota</taxon>
        <taxon>Metazoa</taxon>
        <taxon>Chordata</taxon>
        <taxon>Craniata</taxon>
        <taxon>Vertebrata</taxon>
        <taxon>Euteleostomi</taxon>
        <taxon>Actinopterygii</taxon>
        <taxon>Neopterygii</taxon>
        <taxon>Teleostei</taxon>
        <taxon>Neoteleostei</taxon>
        <taxon>Acanthomorphata</taxon>
        <taxon>Anabantaria</taxon>
        <taxon>Anabantiformes</taxon>
        <taxon>Anabantoidei</taxon>
        <taxon>Osphronemidae</taxon>
        <taxon>Betta</taxon>
    </lineage>
</organism>
<accession>A0A8M1HET1</accession>
<reference evidence="2" key="1">
    <citation type="submission" date="2025-08" db="UniProtKB">
        <authorList>
            <consortium name="RefSeq"/>
        </authorList>
    </citation>
    <scope>IDENTIFICATION</scope>
</reference>
<dbReference type="OrthoDB" id="8938325at2759"/>
<dbReference type="AlphaFoldDB" id="A0A8M1HET1"/>
<dbReference type="GeneID" id="121202248"/>
<name>A0A8M1HET1_BETSP</name>
<protein>
    <submittedName>
        <fullName evidence="2">Uncharacterized protein LOC121202248</fullName>
    </submittedName>
</protein>
<gene>
    <name evidence="2" type="primary">LOC121202248</name>
</gene>
<evidence type="ECO:0000313" key="2">
    <source>
        <dbReference type="RefSeq" id="XP_040926787.1"/>
    </source>
</evidence>